<gene>
    <name evidence="2" type="ORF">DID88_005731</name>
</gene>
<sequence length="121" mass="13898">MDWFLLSDFWFLFINIYLSILSIYSIIGYKCGVCIRICFLMFNAMVYEPIPDFSTPRHASRWGKRKIKMSSPLPQKNENENLSFAWNPNAYEKCPNATNAAPDSAPRPPIIFISLASLHSS</sequence>
<reference evidence="2 3" key="1">
    <citation type="submission" date="2018-06" db="EMBL/GenBank/DDBJ databases">
        <title>Genome Sequence of the Brown Rot Fungal Pathogen Monilinia fructigena.</title>
        <authorList>
            <person name="Landi L."/>
            <person name="De Miccolis Angelini R.M."/>
            <person name="Pollastro S."/>
            <person name="Abate D."/>
            <person name="Faretra F."/>
            <person name="Romanazzi G."/>
        </authorList>
    </citation>
    <scope>NUCLEOTIDE SEQUENCE [LARGE SCALE GENOMIC DNA]</scope>
    <source>
        <strain evidence="2 3">Mfrg269</strain>
    </source>
</reference>
<keyword evidence="3" id="KW-1185">Reference proteome</keyword>
<evidence type="ECO:0000313" key="3">
    <source>
        <dbReference type="Proteomes" id="UP000249056"/>
    </source>
</evidence>
<proteinExistence type="predicted"/>
<evidence type="ECO:0000313" key="2">
    <source>
        <dbReference type="EMBL" id="RAL66071.1"/>
    </source>
</evidence>
<comment type="caution">
    <text evidence="2">The sequence shown here is derived from an EMBL/GenBank/DDBJ whole genome shotgun (WGS) entry which is preliminary data.</text>
</comment>
<accession>A0A395J138</accession>
<keyword evidence="1" id="KW-1133">Transmembrane helix</keyword>
<keyword evidence="1" id="KW-0472">Membrane</keyword>
<organism evidence="2 3">
    <name type="scientific">Monilinia fructigena</name>
    <dbReference type="NCBI Taxonomy" id="38457"/>
    <lineage>
        <taxon>Eukaryota</taxon>
        <taxon>Fungi</taxon>
        <taxon>Dikarya</taxon>
        <taxon>Ascomycota</taxon>
        <taxon>Pezizomycotina</taxon>
        <taxon>Leotiomycetes</taxon>
        <taxon>Helotiales</taxon>
        <taxon>Sclerotiniaceae</taxon>
        <taxon>Monilinia</taxon>
    </lineage>
</organism>
<evidence type="ECO:0000256" key="1">
    <source>
        <dbReference type="SAM" id="Phobius"/>
    </source>
</evidence>
<dbReference type="Proteomes" id="UP000249056">
    <property type="component" value="Unassembled WGS sequence"/>
</dbReference>
<protein>
    <submittedName>
        <fullName evidence="2">Uncharacterized protein</fullName>
    </submittedName>
</protein>
<name>A0A395J138_9HELO</name>
<dbReference type="EMBL" id="QKRW01000008">
    <property type="protein sequence ID" value="RAL66071.1"/>
    <property type="molecule type" value="Genomic_DNA"/>
</dbReference>
<keyword evidence="1" id="KW-0812">Transmembrane</keyword>
<dbReference type="AlphaFoldDB" id="A0A395J138"/>
<feature type="transmembrane region" description="Helical" evidence="1">
    <location>
        <begin position="9"/>
        <end position="29"/>
    </location>
</feature>